<proteinExistence type="predicted"/>
<dbReference type="EMBL" id="JARBJD010000099">
    <property type="protein sequence ID" value="KAK2952766.1"/>
    <property type="molecule type" value="Genomic_DNA"/>
</dbReference>
<name>A0ABQ9XR08_9EUKA</name>
<protein>
    <submittedName>
        <fullName evidence="2">Uncharacterized protein</fullName>
    </submittedName>
</protein>
<feature type="transmembrane region" description="Helical" evidence="1">
    <location>
        <begin position="236"/>
        <end position="256"/>
    </location>
</feature>
<evidence type="ECO:0000313" key="2">
    <source>
        <dbReference type="EMBL" id="KAK2952766.1"/>
    </source>
</evidence>
<feature type="transmembrane region" description="Helical" evidence="1">
    <location>
        <begin position="202"/>
        <end position="224"/>
    </location>
</feature>
<feature type="transmembrane region" description="Helical" evidence="1">
    <location>
        <begin position="420"/>
        <end position="441"/>
    </location>
</feature>
<comment type="caution">
    <text evidence="2">The sequence shown here is derived from an EMBL/GenBank/DDBJ whole genome shotgun (WGS) entry which is preliminary data.</text>
</comment>
<evidence type="ECO:0000313" key="3">
    <source>
        <dbReference type="Proteomes" id="UP001281761"/>
    </source>
</evidence>
<keyword evidence="1" id="KW-0472">Membrane</keyword>
<keyword evidence="1" id="KW-1133">Transmembrane helix</keyword>
<evidence type="ECO:0000256" key="1">
    <source>
        <dbReference type="SAM" id="Phobius"/>
    </source>
</evidence>
<keyword evidence="3" id="KW-1185">Reference proteome</keyword>
<feature type="transmembrane region" description="Helical" evidence="1">
    <location>
        <begin position="305"/>
        <end position="324"/>
    </location>
</feature>
<gene>
    <name evidence="2" type="ORF">BLNAU_12234</name>
</gene>
<reference evidence="2 3" key="1">
    <citation type="journal article" date="2022" name="bioRxiv">
        <title>Genomics of Preaxostyla Flagellates Illuminates Evolutionary Transitions and the Path Towards Mitochondrial Loss.</title>
        <authorList>
            <person name="Novak L.V.F."/>
            <person name="Treitli S.C."/>
            <person name="Pyrih J."/>
            <person name="Halakuc P."/>
            <person name="Pipaliya S.V."/>
            <person name="Vacek V."/>
            <person name="Brzon O."/>
            <person name="Soukal P."/>
            <person name="Eme L."/>
            <person name="Dacks J.B."/>
            <person name="Karnkowska A."/>
            <person name="Elias M."/>
            <person name="Hampl V."/>
        </authorList>
    </citation>
    <scope>NUCLEOTIDE SEQUENCE [LARGE SCALE GENOMIC DNA]</scope>
    <source>
        <strain evidence="2">NAU3</strain>
        <tissue evidence="2">Gut</tissue>
    </source>
</reference>
<feature type="transmembrane region" description="Helical" evidence="1">
    <location>
        <begin position="47"/>
        <end position="70"/>
    </location>
</feature>
<sequence>MVNCCYDDPYPRKCCICCFKFVNIIYVLLGITLIALSIVAGKVVYKLLPYSVVFVVLCVILTVVSIYGMFGSGYIKSRFEEDDLTVIDRDEDDSEEENEEDEDDEDPFMYKQTVKPKLPKTSNSHKFLVKPYKLIFLTPYFYILLLTTISSIIVSFPIMFSSARFDSEMTRLNQIFNDNKSSVPSFMNLFISMLLSLTKLQWGLFIIGIGAVFIPGILFLMALLTCHKSVQLFNGLASLLLALSGIIAFVFSIIGFNQFVLIRSYFTLFILLLLVSLLMFVFGLWGMISAIIVRKSTKPSCVNAILIGLLLAVFFAIIIFAFFFSDTLSELCATFIASGCGVAGNQPFSAGSCGNVTKELMTQLCTNGTLPNCHKALLDRDPNKNGTTCSCDILVSASIIESVNQMIESILQVFLQNMDWTLTVIISIFVFYLIHLFSLIIQGTCLRLKVDDDGS</sequence>
<accession>A0ABQ9XR08</accession>
<organism evidence="2 3">
    <name type="scientific">Blattamonas nauphoetae</name>
    <dbReference type="NCBI Taxonomy" id="2049346"/>
    <lineage>
        <taxon>Eukaryota</taxon>
        <taxon>Metamonada</taxon>
        <taxon>Preaxostyla</taxon>
        <taxon>Oxymonadida</taxon>
        <taxon>Blattamonas</taxon>
    </lineage>
</organism>
<dbReference type="Proteomes" id="UP001281761">
    <property type="component" value="Unassembled WGS sequence"/>
</dbReference>
<feature type="transmembrane region" description="Helical" evidence="1">
    <location>
        <begin position="134"/>
        <end position="160"/>
    </location>
</feature>
<keyword evidence="1" id="KW-0812">Transmembrane</keyword>
<feature type="transmembrane region" description="Helical" evidence="1">
    <location>
        <begin position="21"/>
        <end position="41"/>
    </location>
</feature>
<feature type="transmembrane region" description="Helical" evidence="1">
    <location>
        <begin position="268"/>
        <end position="293"/>
    </location>
</feature>